<feature type="region of interest" description="Disordered" evidence="1">
    <location>
        <begin position="1"/>
        <end position="71"/>
    </location>
</feature>
<keyword evidence="3" id="KW-1185">Reference proteome</keyword>
<dbReference type="Proteomes" id="UP000076874">
    <property type="component" value="Unassembled WGS sequence"/>
</dbReference>
<comment type="caution">
    <text evidence="2">The sequence shown here is derived from an EMBL/GenBank/DDBJ whole genome shotgun (WGS) entry which is preliminary data.</text>
</comment>
<gene>
    <name evidence="2" type="ORF">SPI_09237</name>
</gene>
<dbReference type="EMBL" id="AZHD01000027">
    <property type="protein sequence ID" value="OAA53792.1"/>
    <property type="molecule type" value="Genomic_DNA"/>
</dbReference>
<name>A0A167M1B6_9HYPO</name>
<evidence type="ECO:0000256" key="1">
    <source>
        <dbReference type="SAM" id="MobiDB-lite"/>
    </source>
</evidence>
<protein>
    <submittedName>
        <fullName evidence="2">Uncharacterized protein</fullName>
    </submittedName>
</protein>
<organism evidence="2 3">
    <name type="scientific">Niveomyces insectorum RCEF 264</name>
    <dbReference type="NCBI Taxonomy" id="1081102"/>
    <lineage>
        <taxon>Eukaryota</taxon>
        <taxon>Fungi</taxon>
        <taxon>Dikarya</taxon>
        <taxon>Ascomycota</taxon>
        <taxon>Pezizomycotina</taxon>
        <taxon>Sordariomycetes</taxon>
        <taxon>Hypocreomycetidae</taxon>
        <taxon>Hypocreales</taxon>
        <taxon>Cordycipitaceae</taxon>
        <taxon>Niveomyces</taxon>
    </lineage>
</organism>
<proteinExistence type="predicted"/>
<evidence type="ECO:0000313" key="3">
    <source>
        <dbReference type="Proteomes" id="UP000076874"/>
    </source>
</evidence>
<accession>A0A167M1B6</accession>
<dbReference type="OrthoDB" id="5375886at2759"/>
<feature type="compositionally biased region" description="Basic and acidic residues" evidence="1">
    <location>
        <begin position="36"/>
        <end position="45"/>
    </location>
</feature>
<reference evidence="2 3" key="1">
    <citation type="journal article" date="2016" name="Genome Biol. Evol.">
        <title>Divergent and convergent evolution of fungal pathogenicity.</title>
        <authorList>
            <person name="Shang Y."/>
            <person name="Xiao G."/>
            <person name="Zheng P."/>
            <person name="Cen K."/>
            <person name="Zhan S."/>
            <person name="Wang C."/>
        </authorList>
    </citation>
    <scope>NUCLEOTIDE SEQUENCE [LARGE SCALE GENOMIC DNA]</scope>
    <source>
        <strain evidence="2 3">RCEF 264</strain>
    </source>
</reference>
<sequence length="71" mass="7623">MPREAGESPPPERQSGRQLKDVPGSGRSTTQGQATKDWEQREGNKGTEGLTSNPKGPLDDEVAAKFAKTTK</sequence>
<evidence type="ECO:0000313" key="2">
    <source>
        <dbReference type="EMBL" id="OAA53792.1"/>
    </source>
</evidence>
<dbReference type="AlphaFoldDB" id="A0A167M1B6"/>